<keyword evidence="2" id="KW-1133">Transmembrane helix</keyword>
<feature type="transmembrane region" description="Helical" evidence="2">
    <location>
        <begin position="376"/>
        <end position="400"/>
    </location>
</feature>
<protein>
    <recommendedName>
        <fullName evidence="3">Tape measure protein N-terminal domain-containing protein</fullName>
    </recommendedName>
</protein>
<evidence type="ECO:0000259" key="3">
    <source>
        <dbReference type="Pfam" id="PF20155"/>
    </source>
</evidence>
<dbReference type="NCBIfam" id="TIGR02675">
    <property type="entry name" value="tape_meas_nterm"/>
    <property type="match status" value="1"/>
</dbReference>
<feature type="domain" description="Tape measure protein N-terminal" evidence="3">
    <location>
        <begin position="58"/>
        <end position="248"/>
    </location>
</feature>
<evidence type="ECO:0000313" key="5">
    <source>
        <dbReference type="Proteomes" id="UP001647436"/>
    </source>
</evidence>
<evidence type="ECO:0000313" key="4">
    <source>
        <dbReference type="EMBL" id="MBS3018535.1"/>
    </source>
</evidence>
<proteinExistence type="predicted"/>
<dbReference type="Pfam" id="PF20155">
    <property type="entry name" value="TMP_3"/>
    <property type="match status" value="1"/>
</dbReference>
<keyword evidence="2" id="KW-0812">Transmembrane</keyword>
<keyword evidence="2" id="KW-0472">Membrane</keyword>
<organism evidence="4 5">
    <name type="scientific">Comamonas brasiliensis</name>
    <dbReference type="NCBI Taxonomy" id="1812482"/>
    <lineage>
        <taxon>Bacteria</taxon>
        <taxon>Pseudomonadati</taxon>
        <taxon>Pseudomonadota</taxon>
        <taxon>Betaproteobacteria</taxon>
        <taxon>Burkholderiales</taxon>
        <taxon>Comamonadaceae</taxon>
        <taxon>Comamonas</taxon>
    </lineage>
</organism>
<feature type="coiled-coil region" evidence="1">
    <location>
        <begin position="437"/>
        <end position="504"/>
    </location>
</feature>
<evidence type="ECO:0000256" key="2">
    <source>
        <dbReference type="SAM" id="Phobius"/>
    </source>
</evidence>
<reference evidence="4 5" key="1">
    <citation type="submission" date="2020-03" db="EMBL/GenBank/DDBJ databases">
        <title>The role of nitrogen metabolism on polyethylene biodegradation.</title>
        <authorList>
            <person name="Peixoto J."/>
            <person name="Vizzotto C.S."/>
            <person name="Ramos A."/>
            <person name="Alves G."/>
            <person name="Steindorff A."/>
            <person name="Kruger R."/>
        </authorList>
    </citation>
    <scope>NUCLEOTIDE SEQUENCE [LARGE SCALE GENOMIC DNA]</scope>
    <source>
        <strain evidence="4 5">PE63</strain>
    </source>
</reference>
<evidence type="ECO:0000256" key="1">
    <source>
        <dbReference type="SAM" id="Coils"/>
    </source>
</evidence>
<dbReference type="EMBL" id="JAANES010000001">
    <property type="protein sequence ID" value="MBS3018535.1"/>
    <property type="molecule type" value="Genomic_DNA"/>
</dbReference>
<gene>
    <name evidence="4" type="ORF">DJFAAGMI_01267</name>
</gene>
<name>A0ABS5LPV6_9BURK</name>
<comment type="caution">
    <text evidence="4">The sequence shown here is derived from an EMBL/GenBank/DDBJ whole genome shotgun (WGS) entry which is preliminary data.</text>
</comment>
<sequence length="958" mass="101517">MSEKVGEIYYEVTLELEQMIRDQRRAQHSLEKTADSLQRLSPIAAAAKAALSGLAVMKIIDMADDWGQYASRIKMATRSAEEYAYVQERMLASANATFRSIKETRESFIQLSPVLREMGLSLGQSVDVIDTFSGLLVVNAASADKSKRAMEALAKSLQKGRVDADAWMSIYSSVDTVVDLIAQSTGKSAAEIRRLGAEGKLGIDMLVQGISDGSAKVAKQVKEMPTTVKDAIQSVTNALYEYVGRTNEASGITATISSAVESLGEHFNLLADTALIAVAAGLARYVGGMVAASVATAAKTAVAVRGAAAEVALAQAQVAETAASLAQARALQGVGVTHAQVTAATLAHEAATHRLTAAQAAQAAAASAMGGALRGLIAFLTGPAGLAIAAGIAAASIFAFGSQAADAVPRVEALTAAIDKLSDSELANQRIKASDAIGALTSKAQQANAAVKALERDQSALNKQFKQGHGGIDTEGLNNVNRTLIEARANADAATKELQAMINADYQLAQAQKQRANAPKVKARVSQQDPEVQKRLAAMRDEEALARLTGAARARLQAIQRLGAKATAEERAEAQKLATSIYQLNEARKTLQQGAKAEQFDSKGYLLGLSADAAVNEWARIDAEERKAMSHHDRLLKERKLKTEEYEQGVMLIRQKYAIQRARLDEDMLGTFIAKAEEAQKARDDLARQAHELGNALTESVMTPLERLNAELAKHDSLLASGVISQQTYARAAAKASKEYQESLNQMDQFSVRFAKNVQDQLGDTLYRSLTGSFNDIGKAWGQMLLKMASQAAAADIARFLFGGLVSGGTGSGVLGSALSRLGSFLGISGGRASGGEVGAGKMYEVNERGMPELLTIGNKQLLMMAGQSGRVAPLGGMDVAKVPTPHGDGGSWAAPVINMKFINVPSQPEVTQRQGAGGSFDVEVIFKHFEDRIGDGIARGSGTPYRALKGRFPDLRD</sequence>
<dbReference type="RefSeq" id="WP_249333858.1">
    <property type="nucleotide sequence ID" value="NZ_JAANES010000001.1"/>
</dbReference>
<dbReference type="Proteomes" id="UP001647436">
    <property type="component" value="Unassembled WGS sequence"/>
</dbReference>
<keyword evidence="1" id="KW-0175">Coiled coil</keyword>
<keyword evidence="5" id="KW-1185">Reference proteome</keyword>
<accession>A0ABS5LPV6</accession>
<dbReference type="InterPro" id="IPR013491">
    <property type="entry name" value="Tape_meas_N"/>
</dbReference>